<dbReference type="InterPro" id="IPR004341">
    <property type="entry name" value="CAT_RNA-bd_dom"/>
</dbReference>
<evidence type="ECO:0000313" key="4">
    <source>
        <dbReference type="Proteomes" id="UP000239663"/>
    </source>
</evidence>
<dbReference type="SUPFAM" id="SSF50151">
    <property type="entry name" value="SacY-like RNA-binding domain"/>
    <property type="match status" value="1"/>
</dbReference>
<dbReference type="GO" id="GO:0003723">
    <property type="term" value="F:RNA binding"/>
    <property type="evidence" value="ECO:0007669"/>
    <property type="project" value="InterPro"/>
</dbReference>
<comment type="caution">
    <text evidence="3">The sequence shown here is derived from an EMBL/GenBank/DDBJ whole genome shotgun (WGS) entry which is preliminary data.</text>
</comment>
<reference evidence="3 4" key="1">
    <citation type="submission" date="2017-12" db="EMBL/GenBank/DDBJ databases">
        <title>Taxonomic description and draft genome of Pradoshia cofamensis Gen. nov., sp. nov., a thermotolerant bacillale isolated from anterior gut of earthworm Eisenia fetida.</title>
        <authorList>
            <person name="Saha T."/>
            <person name="Chakraborty R."/>
        </authorList>
    </citation>
    <scope>NUCLEOTIDE SEQUENCE [LARGE SCALE GENOMIC DNA]</scope>
    <source>
        <strain evidence="3 4">EAG3</strain>
    </source>
</reference>
<dbReference type="InterPro" id="IPR011608">
    <property type="entry name" value="PRD"/>
</dbReference>
<dbReference type="InterPro" id="IPR036650">
    <property type="entry name" value="CAT_RNA-bd_dom_sf"/>
</dbReference>
<evidence type="ECO:0000313" key="3">
    <source>
        <dbReference type="EMBL" id="PQD94637.1"/>
    </source>
</evidence>
<sequence>MKIKKILNNNAAIVVEDNQEKIVIGPGIAFNKGKNDLINRNKIDKLFVVKNDAHLGQLLPQIPVEHMALTQEIIQYAEELLQVKLNPHIFIALADHLSFAIERYEDGIFIKNKLLSEIKILYKKEFDIGVWAINYVEEKIGIRMPIDEAAFIALHLHTASVPSGDLQVSLRQTSIINEIIHIIRDYFSISLEETGLSYERLITHLRYTLYRINDTAERTMDDEMLIMVRNKFPSSYHCATKIAEYLSRQHDIQLPSEEVGYITIHIERLRSREV</sequence>
<keyword evidence="4" id="KW-1185">Reference proteome</keyword>
<dbReference type="SMART" id="SM01061">
    <property type="entry name" value="CAT_RBD"/>
    <property type="match status" value="1"/>
</dbReference>
<evidence type="ECO:0000256" key="1">
    <source>
        <dbReference type="ARBA" id="ARBA00022737"/>
    </source>
</evidence>
<dbReference type="Pfam" id="PF00874">
    <property type="entry name" value="PRD"/>
    <property type="match status" value="2"/>
</dbReference>
<dbReference type="InterPro" id="IPR050661">
    <property type="entry name" value="BglG_antiterminators"/>
</dbReference>
<gene>
    <name evidence="3" type="ORF">CYL18_13320</name>
</gene>
<dbReference type="Gene3D" id="2.30.24.10">
    <property type="entry name" value="CAT RNA-binding domain"/>
    <property type="match status" value="1"/>
</dbReference>
<dbReference type="PROSITE" id="PS51372">
    <property type="entry name" value="PRD_2"/>
    <property type="match status" value="2"/>
</dbReference>
<proteinExistence type="predicted"/>
<dbReference type="SUPFAM" id="SSF63520">
    <property type="entry name" value="PTS-regulatory domain, PRD"/>
    <property type="match status" value="2"/>
</dbReference>
<name>A0A2S7MY09_9BACI</name>
<dbReference type="Gene3D" id="1.10.1790.10">
    <property type="entry name" value="PRD domain"/>
    <property type="match status" value="2"/>
</dbReference>
<dbReference type="PANTHER" id="PTHR30185">
    <property type="entry name" value="CRYPTIC BETA-GLUCOSIDE BGL OPERON ANTITERMINATOR"/>
    <property type="match status" value="1"/>
</dbReference>
<dbReference type="EMBL" id="PKOZ01000008">
    <property type="protein sequence ID" value="PQD94637.1"/>
    <property type="molecule type" value="Genomic_DNA"/>
</dbReference>
<dbReference type="Pfam" id="PF03123">
    <property type="entry name" value="CAT_RBD"/>
    <property type="match status" value="1"/>
</dbReference>
<evidence type="ECO:0000259" key="2">
    <source>
        <dbReference type="PROSITE" id="PS51372"/>
    </source>
</evidence>
<feature type="domain" description="PRD" evidence="2">
    <location>
        <begin position="167"/>
        <end position="274"/>
    </location>
</feature>
<organism evidence="3 4">
    <name type="scientific">Pradoshia eiseniae</name>
    <dbReference type="NCBI Taxonomy" id="2064768"/>
    <lineage>
        <taxon>Bacteria</taxon>
        <taxon>Bacillati</taxon>
        <taxon>Bacillota</taxon>
        <taxon>Bacilli</taxon>
        <taxon>Bacillales</taxon>
        <taxon>Bacillaceae</taxon>
        <taxon>Pradoshia</taxon>
    </lineage>
</organism>
<dbReference type="Proteomes" id="UP000239663">
    <property type="component" value="Unassembled WGS sequence"/>
</dbReference>
<dbReference type="RefSeq" id="WP_104850018.1">
    <property type="nucleotide sequence ID" value="NZ_PKOZ01000008.1"/>
</dbReference>
<protein>
    <submittedName>
        <fullName evidence="3">Levansucrase</fullName>
    </submittedName>
</protein>
<dbReference type="GO" id="GO:0006355">
    <property type="term" value="P:regulation of DNA-templated transcription"/>
    <property type="evidence" value="ECO:0007669"/>
    <property type="project" value="InterPro"/>
</dbReference>
<accession>A0A2S7MY09</accession>
<feature type="domain" description="PRD" evidence="2">
    <location>
        <begin position="61"/>
        <end position="166"/>
    </location>
</feature>
<dbReference type="InterPro" id="IPR036634">
    <property type="entry name" value="PRD_sf"/>
</dbReference>
<dbReference type="AlphaFoldDB" id="A0A2S7MY09"/>
<dbReference type="OrthoDB" id="9813552at2"/>
<keyword evidence="1" id="KW-0677">Repeat</keyword>
<dbReference type="PANTHER" id="PTHR30185:SF15">
    <property type="entry name" value="CRYPTIC BETA-GLUCOSIDE BGL OPERON ANTITERMINATOR"/>
    <property type="match status" value="1"/>
</dbReference>